<feature type="region of interest" description="Disordered" evidence="2">
    <location>
        <begin position="226"/>
        <end position="285"/>
    </location>
</feature>
<evidence type="ECO:0000256" key="1">
    <source>
        <dbReference type="PROSITE-ProRule" id="PRU00176"/>
    </source>
</evidence>
<dbReference type="Pfam" id="PF00076">
    <property type="entry name" value="RRM_1"/>
    <property type="match status" value="1"/>
</dbReference>
<keyword evidence="1" id="KW-0694">RNA-binding</keyword>
<evidence type="ECO:0000313" key="5">
    <source>
        <dbReference type="EMBL" id="CAB9509252.1"/>
    </source>
</evidence>
<comment type="caution">
    <text evidence="5">The sequence shown here is derived from an EMBL/GenBank/DDBJ whole genome shotgun (WGS) entry which is preliminary data.</text>
</comment>
<feature type="compositionally biased region" description="Polar residues" evidence="2">
    <location>
        <begin position="189"/>
        <end position="204"/>
    </location>
</feature>
<dbReference type="PROSITE" id="PS50102">
    <property type="entry name" value="RRM"/>
    <property type="match status" value="1"/>
</dbReference>
<dbReference type="GO" id="GO:0003723">
    <property type="term" value="F:RNA binding"/>
    <property type="evidence" value="ECO:0007669"/>
    <property type="project" value="UniProtKB-UniRule"/>
</dbReference>
<keyword evidence="3" id="KW-1133">Transmembrane helix</keyword>
<keyword evidence="3" id="KW-0472">Membrane</keyword>
<evidence type="ECO:0000313" key="6">
    <source>
        <dbReference type="Proteomes" id="UP001153069"/>
    </source>
</evidence>
<feature type="region of interest" description="Disordered" evidence="2">
    <location>
        <begin position="855"/>
        <end position="874"/>
    </location>
</feature>
<dbReference type="OrthoDB" id="47957at2759"/>
<dbReference type="EMBL" id="CAICTM010000380">
    <property type="protein sequence ID" value="CAB9509252.1"/>
    <property type="molecule type" value="Genomic_DNA"/>
</dbReference>
<keyword evidence="3" id="KW-0812">Transmembrane</keyword>
<feature type="compositionally biased region" description="Polar residues" evidence="2">
    <location>
        <begin position="117"/>
        <end position="137"/>
    </location>
</feature>
<accession>A0A9N8DUI3</accession>
<feature type="transmembrane region" description="Helical" evidence="3">
    <location>
        <begin position="526"/>
        <end position="546"/>
    </location>
</feature>
<reference evidence="5" key="1">
    <citation type="submission" date="2020-06" db="EMBL/GenBank/DDBJ databases">
        <authorList>
            <consortium name="Plant Systems Biology data submission"/>
        </authorList>
    </citation>
    <scope>NUCLEOTIDE SEQUENCE</scope>
    <source>
        <strain evidence="5">D6</strain>
    </source>
</reference>
<feature type="compositionally biased region" description="Low complexity" evidence="2">
    <location>
        <begin position="457"/>
        <end position="466"/>
    </location>
</feature>
<dbReference type="SUPFAM" id="SSF54928">
    <property type="entry name" value="RNA-binding domain, RBD"/>
    <property type="match status" value="1"/>
</dbReference>
<dbReference type="AlphaFoldDB" id="A0A9N8DUI3"/>
<evidence type="ECO:0000256" key="2">
    <source>
        <dbReference type="SAM" id="MobiDB-lite"/>
    </source>
</evidence>
<feature type="region of interest" description="Disordered" evidence="2">
    <location>
        <begin position="454"/>
        <end position="521"/>
    </location>
</feature>
<keyword evidence="6" id="KW-1185">Reference proteome</keyword>
<feature type="region of interest" description="Disordered" evidence="2">
    <location>
        <begin position="101"/>
        <end position="141"/>
    </location>
</feature>
<feature type="compositionally biased region" description="Polar residues" evidence="2">
    <location>
        <begin position="233"/>
        <end position="249"/>
    </location>
</feature>
<dbReference type="InterPro" id="IPR000504">
    <property type="entry name" value="RRM_dom"/>
</dbReference>
<protein>
    <recommendedName>
        <fullName evidence="4">RRM domain-containing protein</fullName>
    </recommendedName>
</protein>
<dbReference type="Proteomes" id="UP001153069">
    <property type="component" value="Unassembled WGS sequence"/>
</dbReference>
<evidence type="ECO:0000259" key="4">
    <source>
        <dbReference type="PROSITE" id="PS50102"/>
    </source>
</evidence>
<feature type="region of interest" description="Disordered" evidence="2">
    <location>
        <begin position="189"/>
        <end position="213"/>
    </location>
</feature>
<feature type="domain" description="RRM" evidence="4">
    <location>
        <begin position="781"/>
        <end position="856"/>
    </location>
</feature>
<dbReference type="Gene3D" id="3.30.70.330">
    <property type="match status" value="1"/>
</dbReference>
<dbReference type="InterPro" id="IPR035979">
    <property type="entry name" value="RBD_domain_sf"/>
</dbReference>
<feature type="compositionally biased region" description="Low complexity" evidence="2">
    <location>
        <begin position="499"/>
        <end position="519"/>
    </location>
</feature>
<sequence length="874" mass="94757">MFTFRRQECSSPELHHARTDTLSERQSAPPCFPYNTRRPKITRCQKRRRVSKSPALFLQGVVFVLCAPSVTTTSLNVSSTTSPAPSVSGFLVDWDDTVPPSMTPSVSASGRPESVESKVNSTQEIATATDTHGNQSATDREDSAVYLSNVIILDTDTPTTPANHDNSTTESSAPTLTELLDDLIPTNVSSAASTESAPSQSPSQLEPDPTFSVPFNGSIVPSMLLSPAPTGSFEPTSNPTSTFAPSNSPSIPPTLFPSISSQPSMRPTTAPSMAPSHLPSEMPSVSPSYANSIEDAVQYIQKFLFEGSYFFNETQILSFQFLMENYTTFLDPSSSKFVNTTCVILDQKLSVPPLLISNSPSNRFLRSRYGEGRDPCTTTNSSRYRYRRRTQTQGTGVTVNTVSYRLSYVSDVVNVTGYPSLFKAFMNLNLDRVTFDLNMLGLPVTETQPVSRLFSQTPMPTTSSVPSMPPSMIPTVSPGPSIPPSMIPSSQPTERETASPMPSSLPSTSPTPLSRPSTPESQNPTIIVAVVVVMALCAMVGLFFFYRRRKKLMQMHLHQSATNKRVQAVSHGPPEGSWNAAVGKTVASSTVGHSTDPRTAFSPDGKGPMMEGFLSPSESLVSNQSLLSTGNSMAGDSGDEADTTQKLMDEFDKFRDQNLEKMRAEVEGNLSGFDGMMSQALTKALMDDDEPEVEPNDILWGGVGQSGAEIEASALCDVTDWLKRNDSAATTERKQSFMRDILYKMVSSVRHGILGPDDASRTIHECAALLSLQLASDLPADTIIIQGMRKNVTAKKIIASFREFGEIDDVAVASNQRGFGLVRFKSPKSVDRALKKCKVSEIVVQDVGVTVRTIKPQPKGNAPTFPRPLSRTSS</sequence>
<proteinExistence type="predicted"/>
<gene>
    <name evidence="5" type="ORF">SEMRO_381_G130920.1</name>
</gene>
<dbReference type="InterPro" id="IPR012677">
    <property type="entry name" value="Nucleotide-bd_a/b_plait_sf"/>
</dbReference>
<feature type="compositionally biased region" description="Basic and acidic residues" evidence="2">
    <location>
        <begin position="1"/>
        <end position="23"/>
    </location>
</feature>
<evidence type="ECO:0000256" key="3">
    <source>
        <dbReference type="SAM" id="Phobius"/>
    </source>
</evidence>
<name>A0A9N8DUI3_9STRA</name>
<feature type="region of interest" description="Disordered" evidence="2">
    <location>
        <begin position="1"/>
        <end position="34"/>
    </location>
</feature>
<feature type="compositionally biased region" description="Polar residues" evidence="2">
    <location>
        <begin position="257"/>
        <end position="271"/>
    </location>
</feature>
<dbReference type="CDD" id="cd00590">
    <property type="entry name" value="RRM_SF"/>
    <property type="match status" value="1"/>
</dbReference>
<dbReference type="SMART" id="SM00360">
    <property type="entry name" value="RRM"/>
    <property type="match status" value="1"/>
</dbReference>
<organism evidence="5 6">
    <name type="scientific">Seminavis robusta</name>
    <dbReference type="NCBI Taxonomy" id="568900"/>
    <lineage>
        <taxon>Eukaryota</taxon>
        <taxon>Sar</taxon>
        <taxon>Stramenopiles</taxon>
        <taxon>Ochrophyta</taxon>
        <taxon>Bacillariophyta</taxon>
        <taxon>Bacillariophyceae</taxon>
        <taxon>Bacillariophycidae</taxon>
        <taxon>Naviculales</taxon>
        <taxon>Naviculaceae</taxon>
        <taxon>Seminavis</taxon>
    </lineage>
</organism>